<keyword evidence="2" id="KW-1185">Reference proteome</keyword>
<protein>
    <submittedName>
        <fullName evidence="1">Uncharacterized protein</fullName>
    </submittedName>
</protein>
<evidence type="ECO:0000313" key="1">
    <source>
        <dbReference type="EMBL" id="GJH17542.1"/>
    </source>
</evidence>
<comment type="caution">
    <text evidence="1">The sequence shown here is derived from an EMBL/GenBank/DDBJ whole genome shotgun (WGS) entry which is preliminary data.</text>
</comment>
<evidence type="ECO:0000313" key="2">
    <source>
        <dbReference type="Proteomes" id="UP001055013"/>
    </source>
</evidence>
<accession>A0ACB5QS64</accession>
<sequence>MIEIGTVVAVMMISYAIEFMAIVAATFVLYSAWTLIFTRYRMRFQRAVNSSRRSPTAVSSTACSTMKP</sequence>
<gene>
    <name evidence="1" type="ORF">CBA19CS22_13390</name>
</gene>
<reference evidence="1" key="1">
    <citation type="submission" date="2021-09" db="EMBL/GenBank/DDBJ databases">
        <title>Isolation and characterization of 3-chlorobenzoate degrading bacteria from soils in Shizuoka.</title>
        <authorList>
            <person name="Ifat A."/>
            <person name="Ogawa N."/>
            <person name="Kimbara K."/>
            <person name="Moriuchi R."/>
            <person name="Dohra H."/>
            <person name="Shintani M."/>
        </authorList>
    </citation>
    <scope>NUCLEOTIDE SEQUENCE</scope>
    <source>
        <strain evidence="1">19CS2-2</strain>
    </source>
</reference>
<name>A0ACB5QS64_9BURK</name>
<dbReference type="EMBL" id="BPUR01000006">
    <property type="protein sequence ID" value="GJH17542.1"/>
    <property type="molecule type" value="Genomic_DNA"/>
</dbReference>
<proteinExistence type="predicted"/>
<organism evidence="1 2">
    <name type="scientific">Caballeronia novacaledonica</name>
    <dbReference type="NCBI Taxonomy" id="1544861"/>
    <lineage>
        <taxon>Bacteria</taxon>
        <taxon>Pseudomonadati</taxon>
        <taxon>Pseudomonadota</taxon>
        <taxon>Betaproteobacteria</taxon>
        <taxon>Burkholderiales</taxon>
        <taxon>Burkholderiaceae</taxon>
        <taxon>Caballeronia</taxon>
    </lineage>
</organism>
<dbReference type="Proteomes" id="UP001055013">
    <property type="component" value="Unassembled WGS sequence"/>
</dbReference>